<dbReference type="RefSeq" id="WP_275811710.1">
    <property type="nucleotide sequence ID" value="NZ_BAAANM010000015.1"/>
</dbReference>
<dbReference type="InterPro" id="IPR029016">
    <property type="entry name" value="GAF-like_dom_sf"/>
</dbReference>
<dbReference type="InterPro" id="IPR052016">
    <property type="entry name" value="Bact_Sigma-Reg"/>
</dbReference>
<dbReference type="CDD" id="cd00130">
    <property type="entry name" value="PAS"/>
    <property type="match status" value="1"/>
</dbReference>
<keyword evidence="4" id="KW-1185">Reference proteome</keyword>
<comment type="caution">
    <text evidence="3">The sequence shown here is derived from an EMBL/GenBank/DDBJ whole genome shotgun (WGS) entry which is preliminary data.</text>
</comment>
<dbReference type="InterPro" id="IPR001932">
    <property type="entry name" value="PPM-type_phosphatase-like_dom"/>
</dbReference>
<dbReference type="PANTHER" id="PTHR43156">
    <property type="entry name" value="STAGE II SPORULATION PROTEIN E-RELATED"/>
    <property type="match status" value="1"/>
</dbReference>
<gene>
    <name evidence="3" type="ORF">P2L57_10350</name>
</gene>
<dbReference type="SUPFAM" id="SSF55781">
    <property type="entry name" value="GAF domain-like"/>
    <property type="match status" value="2"/>
</dbReference>
<dbReference type="PROSITE" id="PS50112">
    <property type="entry name" value="PAS"/>
    <property type="match status" value="1"/>
</dbReference>
<proteinExistence type="predicted"/>
<dbReference type="Gene3D" id="3.30.450.40">
    <property type="match status" value="2"/>
</dbReference>
<accession>A0ABT5YWZ1</accession>
<dbReference type="InterPro" id="IPR035965">
    <property type="entry name" value="PAS-like_dom_sf"/>
</dbReference>
<dbReference type="Pfam" id="PF07228">
    <property type="entry name" value="SpoIIE"/>
    <property type="match status" value="1"/>
</dbReference>
<evidence type="ECO:0000313" key="3">
    <source>
        <dbReference type="EMBL" id="MDF2256114.1"/>
    </source>
</evidence>
<feature type="domain" description="PAS" evidence="2">
    <location>
        <begin position="192"/>
        <end position="236"/>
    </location>
</feature>
<dbReference type="Gene3D" id="3.60.40.10">
    <property type="entry name" value="PPM-type phosphatase domain"/>
    <property type="match status" value="1"/>
</dbReference>
<dbReference type="InterPro" id="IPR036457">
    <property type="entry name" value="PPM-type-like_dom_sf"/>
</dbReference>
<organism evidence="3 4">
    <name type="scientific">Streptantibioticus ferralitis</name>
    <dbReference type="NCBI Taxonomy" id="236510"/>
    <lineage>
        <taxon>Bacteria</taxon>
        <taxon>Bacillati</taxon>
        <taxon>Actinomycetota</taxon>
        <taxon>Actinomycetes</taxon>
        <taxon>Kitasatosporales</taxon>
        <taxon>Streptomycetaceae</taxon>
        <taxon>Streptantibioticus</taxon>
    </lineage>
</organism>
<evidence type="ECO:0000313" key="4">
    <source>
        <dbReference type="Proteomes" id="UP001220022"/>
    </source>
</evidence>
<sequence length="731" mass="77885">MVRDSRSASPGSGTDAIDPGVRQALDALMARLDAARDRLGAHVAALYVPVPGADVLELVMMLGMPREFIGPWERVALATSAPVSDAMRDRRLVWVGSEEAMVRLYPAIALVLPYAFSLAALPLVAEGAAIGAIFTCWPGWHSPELSDTEHDALMELSADLARLLREAAVAGLSVRAGPQPLILTEESGDPGSPESLAAMVQRLPEGMCALDPRGRLVWVTPRAASLLGAPAVRLLGARPWDVLPWLRDPVYEDRYRAALASRQISSFVALRPPDRWLAFRLYPDASGITVRVNEANVAPHDMPGPILAADAELPTRSGAYYHILHLASKLTQAAGVVDVVDLVADQIVPSFGAQAVAILIAEGDRLLIAGHRGYPSGLIDTFDGTPLTSATPGVHALISGAPAFFESREELERMYPVRPEMRDTMSAWAYLPLVASGRLVGTCVLAFDEPHRFTVHERAVLTSLGGLIAQALDRARMYDAKLELAHGLQESLLPHALPVLPGLEAAARYLPGTEGMDIGGDFYDILRVDRCTAGAVIGDVQGHNVAAAALMGQIRTAVRAYATAGADPGAVLSQTNRLMNDLDTNLIASCIYLRVDLRGKYALLATAGHPRPLLRTPEGEVRVPKVAGGIVLGAEAIASYPLTRIAMPVGTVLALYTDGLIEAPGVDMDDALYALGSTLARFDDGPLDALADALTAHAEQARHRTDDIAVLLLRSVAGEYDATAREHRALA</sequence>
<dbReference type="EMBL" id="JARHTQ010000005">
    <property type="protein sequence ID" value="MDF2256114.1"/>
    <property type="molecule type" value="Genomic_DNA"/>
</dbReference>
<reference evidence="3 4" key="1">
    <citation type="submission" date="2023-03" db="EMBL/GenBank/DDBJ databases">
        <title>Draft genome sequence of type strain Streptomyces ferralitis JCM 14344.</title>
        <authorList>
            <person name="Klaysubun C."/>
            <person name="Duangmal K."/>
        </authorList>
    </citation>
    <scope>NUCLEOTIDE SEQUENCE [LARGE SCALE GENOMIC DNA]</scope>
    <source>
        <strain evidence="3 4">JCM 14344</strain>
    </source>
</reference>
<dbReference type="InterPro" id="IPR000014">
    <property type="entry name" value="PAS"/>
</dbReference>
<dbReference type="SMART" id="SM00091">
    <property type="entry name" value="PAS"/>
    <property type="match status" value="1"/>
</dbReference>
<name>A0ABT5YWZ1_9ACTN</name>
<protein>
    <submittedName>
        <fullName evidence="3">SpoIIE family protein phosphatase</fullName>
    </submittedName>
</protein>
<dbReference type="InterPro" id="IPR013656">
    <property type="entry name" value="PAS_4"/>
</dbReference>
<evidence type="ECO:0000259" key="2">
    <source>
        <dbReference type="PROSITE" id="PS50112"/>
    </source>
</evidence>
<dbReference type="InterPro" id="IPR003018">
    <property type="entry name" value="GAF"/>
</dbReference>
<keyword evidence="1" id="KW-0378">Hydrolase</keyword>
<evidence type="ECO:0000256" key="1">
    <source>
        <dbReference type="ARBA" id="ARBA00022801"/>
    </source>
</evidence>
<dbReference type="SUPFAM" id="SSF55785">
    <property type="entry name" value="PYP-like sensor domain (PAS domain)"/>
    <property type="match status" value="1"/>
</dbReference>
<dbReference type="Gene3D" id="3.30.450.20">
    <property type="entry name" value="PAS domain"/>
    <property type="match status" value="1"/>
</dbReference>
<dbReference type="Pfam" id="PF13185">
    <property type="entry name" value="GAF_2"/>
    <property type="match status" value="1"/>
</dbReference>
<dbReference type="Proteomes" id="UP001220022">
    <property type="component" value="Unassembled WGS sequence"/>
</dbReference>
<dbReference type="Pfam" id="PF08448">
    <property type="entry name" value="PAS_4"/>
    <property type="match status" value="1"/>
</dbReference>
<dbReference type="SMART" id="SM00065">
    <property type="entry name" value="GAF"/>
    <property type="match status" value="1"/>
</dbReference>
<dbReference type="SMART" id="SM00331">
    <property type="entry name" value="PP2C_SIG"/>
    <property type="match status" value="1"/>
</dbReference>
<dbReference type="PANTHER" id="PTHR43156:SF2">
    <property type="entry name" value="STAGE II SPORULATION PROTEIN E"/>
    <property type="match status" value="1"/>
</dbReference>